<keyword evidence="4" id="KW-1003">Cell membrane</keyword>
<dbReference type="InterPro" id="IPR036097">
    <property type="entry name" value="HisK_dim/P_sf"/>
</dbReference>
<dbReference type="InterPro" id="IPR050398">
    <property type="entry name" value="HssS/ArlS-like"/>
</dbReference>
<feature type="transmembrane region" description="Helical" evidence="14">
    <location>
        <begin position="181"/>
        <end position="201"/>
    </location>
</feature>
<dbReference type="SMART" id="SM00387">
    <property type="entry name" value="HATPase_c"/>
    <property type="match status" value="1"/>
</dbReference>
<keyword evidence="6" id="KW-0808">Transferase</keyword>
<dbReference type="GO" id="GO:0005886">
    <property type="term" value="C:plasma membrane"/>
    <property type="evidence" value="ECO:0007669"/>
    <property type="project" value="UniProtKB-SubCell"/>
</dbReference>
<keyword evidence="11 14" id="KW-1133">Transmembrane helix</keyword>
<comment type="subcellular location">
    <subcellularLocation>
        <location evidence="2">Cell membrane</location>
        <topology evidence="2">Multi-pass membrane protein</topology>
    </subcellularLocation>
</comment>
<feature type="transmembrane region" description="Helical" evidence="14">
    <location>
        <begin position="12"/>
        <end position="34"/>
    </location>
</feature>
<dbReference type="SUPFAM" id="SSF47384">
    <property type="entry name" value="Homodimeric domain of signal transducing histidine kinase"/>
    <property type="match status" value="1"/>
</dbReference>
<evidence type="ECO:0000256" key="1">
    <source>
        <dbReference type="ARBA" id="ARBA00000085"/>
    </source>
</evidence>
<accession>D2MMT5</accession>
<feature type="transmembrane region" description="Helical" evidence="14">
    <location>
        <begin position="315"/>
        <end position="333"/>
    </location>
</feature>
<proteinExistence type="predicted"/>
<sequence>MKNKVLGSLGIKIIVWIVLSVSSFSFLIGFYGLALSSSSRQQEHVNQTSYFSTYEANYGIQTEVKAFLSEMEANQFKQSVAEQQFGKKSSNLSMTIKKGQKKLVQNFPYEINAKSITGKLYFEKAKLEQPGEQSSFFQSDEKNADYVVEYTIVQPLTVKDQLFKGYQVYTFLQNHQAEIHYLLYGGFIGVLISSIYLLNAAGHRKNTDEIVLTAWDKIPLEINAFISGGLFIFLMSIVVQNYFSKTLLQQYYKNLFMNVEENLIFALLIELCGIVLGLFFLTIAVRLKAKVFWKNTLLCKIFHFIKKTWVHIQEGTSLTWMAFFLLSIFWFLFLVFRRSLFIFGLVGISFWAVLMFVRQSELLSKVMREYAKGNFNYTVSKEGLTPIFSRQLDDLFKVKDGVQKAIMNQLKSEHLKTELITNVSHDLKTPLTNILNYAQIIKEDKNEDERKEHIDIMIHHADRLKRLTEDVLLASKASTGNMPVHLSNIHCEELLVQIIGEYADRFKDRELEIIKINTNPDLMVQADGELLFRVFENLFSNQLKYALEKTRIYLEVLEKEEHVLFVMKNVSKEPLNINAEELMERFVQGDDSRSHEGSGLGLSIVKSLVQLQNGKFDIEINGDYFQTKIELKKASM</sequence>
<feature type="transmembrane region" description="Helical" evidence="14">
    <location>
        <begin position="339"/>
        <end position="357"/>
    </location>
</feature>
<dbReference type="OrthoDB" id="9792991at2"/>
<comment type="caution">
    <text evidence="16">The sequence shown here is derived from an EMBL/GenBank/DDBJ whole genome shotgun (WGS) entry which is preliminary data.</text>
</comment>
<keyword evidence="9 16" id="KW-0418">Kinase</keyword>
<evidence type="ECO:0000256" key="13">
    <source>
        <dbReference type="ARBA" id="ARBA00023136"/>
    </source>
</evidence>
<evidence type="ECO:0000256" key="2">
    <source>
        <dbReference type="ARBA" id="ARBA00004651"/>
    </source>
</evidence>
<feature type="transmembrane region" description="Helical" evidence="14">
    <location>
        <begin position="263"/>
        <end position="285"/>
    </location>
</feature>
<evidence type="ECO:0000256" key="3">
    <source>
        <dbReference type="ARBA" id="ARBA00012438"/>
    </source>
</evidence>
<dbReference type="InterPro" id="IPR005467">
    <property type="entry name" value="His_kinase_dom"/>
</dbReference>
<feature type="domain" description="Histidine kinase" evidence="15">
    <location>
        <begin position="422"/>
        <end position="635"/>
    </location>
</feature>
<dbReference type="PANTHER" id="PTHR45528">
    <property type="entry name" value="SENSOR HISTIDINE KINASE CPXA"/>
    <property type="match status" value="1"/>
</dbReference>
<keyword evidence="10" id="KW-0067">ATP-binding</keyword>
<evidence type="ECO:0000256" key="10">
    <source>
        <dbReference type="ARBA" id="ARBA00022840"/>
    </source>
</evidence>
<dbReference type="CDD" id="cd00082">
    <property type="entry name" value="HisKA"/>
    <property type="match status" value="1"/>
</dbReference>
<dbReference type="EC" id="2.7.13.3" evidence="3"/>
<dbReference type="AlphaFoldDB" id="D2MMT5"/>
<evidence type="ECO:0000259" key="15">
    <source>
        <dbReference type="PROSITE" id="PS50109"/>
    </source>
</evidence>
<dbReference type="InterPro" id="IPR003594">
    <property type="entry name" value="HATPase_dom"/>
</dbReference>
<gene>
    <name evidence="16" type="ORF">HMPREF9013_1069</name>
</gene>
<dbReference type="SUPFAM" id="SSF55874">
    <property type="entry name" value="ATPase domain of HSP90 chaperone/DNA topoisomerase II/histidine kinase"/>
    <property type="match status" value="1"/>
</dbReference>
<evidence type="ECO:0000313" key="17">
    <source>
        <dbReference type="Proteomes" id="UP000005017"/>
    </source>
</evidence>
<dbReference type="InterPro" id="IPR003661">
    <property type="entry name" value="HisK_dim/P_dom"/>
</dbReference>
<dbReference type="Gene3D" id="3.30.565.10">
    <property type="entry name" value="Histidine kinase-like ATPase, C-terminal domain"/>
    <property type="match status" value="1"/>
</dbReference>
<keyword evidence="8" id="KW-0547">Nucleotide-binding</keyword>
<dbReference type="GO" id="GO:0005524">
    <property type="term" value="F:ATP binding"/>
    <property type="evidence" value="ECO:0007669"/>
    <property type="project" value="UniProtKB-KW"/>
</dbReference>
<dbReference type="SMART" id="SM00388">
    <property type="entry name" value="HisKA"/>
    <property type="match status" value="1"/>
</dbReference>
<dbReference type="Pfam" id="PF02518">
    <property type="entry name" value="HATPase_c"/>
    <property type="match status" value="1"/>
</dbReference>
<dbReference type="RefSeq" id="WP_006626706.1">
    <property type="nucleotide sequence ID" value="NZ_ADFR01000002.1"/>
</dbReference>
<name>D2MMT5_9FIRM</name>
<dbReference type="InterPro" id="IPR036890">
    <property type="entry name" value="HATPase_C_sf"/>
</dbReference>
<evidence type="ECO:0000313" key="16">
    <source>
        <dbReference type="EMBL" id="EFC06361.1"/>
    </source>
</evidence>
<dbReference type="Proteomes" id="UP000005017">
    <property type="component" value="Unassembled WGS sequence"/>
</dbReference>
<feature type="transmembrane region" description="Helical" evidence="14">
    <location>
        <begin position="222"/>
        <end position="243"/>
    </location>
</feature>
<evidence type="ECO:0000256" key="6">
    <source>
        <dbReference type="ARBA" id="ARBA00022679"/>
    </source>
</evidence>
<evidence type="ECO:0000256" key="9">
    <source>
        <dbReference type="ARBA" id="ARBA00022777"/>
    </source>
</evidence>
<evidence type="ECO:0000256" key="4">
    <source>
        <dbReference type="ARBA" id="ARBA00022475"/>
    </source>
</evidence>
<organism evidence="16 17">
    <name type="scientific">Bulleidia extructa W1219</name>
    <dbReference type="NCBI Taxonomy" id="679192"/>
    <lineage>
        <taxon>Bacteria</taxon>
        <taxon>Bacillati</taxon>
        <taxon>Bacillota</taxon>
        <taxon>Erysipelotrichia</taxon>
        <taxon>Erysipelotrichales</taxon>
        <taxon>Erysipelotrichaceae</taxon>
        <taxon>Bulleidia</taxon>
    </lineage>
</organism>
<keyword evidence="7 14" id="KW-0812">Transmembrane</keyword>
<evidence type="ECO:0000256" key="5">
    <source>
        <dbReference type="ARBA" id="ARBA00022553"/>
    </source>
</evidence>
<dbReference type="PROSITE" id="PS50109">
    <property type="entry name" value="HIS_KIN"/>
    <property type="match status" value="1"/>
</dbReference>
<evidence type="ECO:0000256" key="14">
    <source>
        <dbReference type="SAM" id="Phobius"/>
    </source>
</evidence>
<dbReference type="GO" id="GO:0000155">
    <property type="term" value="F:phosphorelay sensor kinase activity"/>
    <property type="evidence" value="ECO:0007669"/>
    <property type="project" value="InterPro"/>
</dbReference>
<dbReference type="EMBL" id="ADFR01000002">
    <property type="protein sequence ID" value="EFC06361.1"/>
    <property type="molecule type" value="Genomic_DNA"/>
</dbReference>
<dbReference type="eggNOG" id="COG2205">
    <property type="taxonomic scope" value="Bacteria"/>
</dbReference>
<keyword evidence="5" id="KW-0597">Phosphoprotein</keyword>
<dbReference type="Gene3D" id="1.10.287.130">
    <property type="match status" value="1"/>
</dbReference>
<keyword evidence="17" id="KW-1185">Reference proteome</keyword>
<comment type="catalytic activity">
    <reaction evidence="1">
        <text>ATP + protein L-histidine = ADP + protein N-phospho-L-histidine.</text>
        <dbReference type="EC" id="2.7.13.3"/>
    </reaction>
</comment>
<dbReference type="STRING" id="679192.HMPREF9013_1069"/>
<protein>
    <recommendedName>
        <fullName evidence="3">histidine kinase</fullName>
        <ecNumber evidence="3">2.7.13.3</ecNumber>
    </recommendedName>
</protein>
<evidence type="ECO:0000256" key="12">
    <source>
        <dbReference type="ARBA" id="ARBA00023012"/>
    </source>
</evidence>
<dbReference type="PANTHER" id="PTHR45528:SF1">
    <property type="entry name" value="SENSOR HISTIDINE KINASE CPXA"/>
    <property type="match status" value="1"/>
</dbReference>
<evidence type="ECO:0000256" key="11">
    <source>
        <dbReference type="ARBA" id="ARBA00022989"/>
    </source>
</evidence>
<dbReference type="Pfam" id="PF00512">
    <property type="entry name" value="HisKA"/>
    <property type="match status" value="1"/>
</dbReference>
<evidence type="ECO:0000256" key="7">
    <source>
        <dbReference type="ARBA" id="ARBA00022692"/>
    </source>
</evidence>
<keyword evidence="12" id="KW-0902">Two-component regulatory system</keyword>
<reference evidence="17" key="1">
    <citation type="submission" date="2009-12" db="EMBL/GenBank/DDBJ databases">
        <title>Sequence of Clostridiales genomosp. BVAB3 str. UPII9-5.</title>
        <authorList>
            <person name="Madupu R."/>
            <person name="Durkin A.S."/>
            <person name="Torralba M."/>
            <person name="Methe B."/>
            <person name="Sutton G.G."/>
            <person name="Strausberg R.L."/>
            <person name="Nelson K.E."/>
        </authorList>
    </citation>
    <scope>NUCLEOTIDE SEQUENCE [LARGE SCALE GENOMIC DNA]</scope>
    <source>
        <strain evidence="17">W1219</strain>
    </source>
</reference>
<evidence type="ECO:0000256" key="8">
    <source>
        <dbReference type="ARBA" id="ARBA00022741"/>
    </source>
</evidence>
<keyword evidence="13 14" id="KW-0472">Membrane</keyword>